<dbReference type="Proteomes" id="UP000886653">
    <property type="component" value="Unassembled WGS sequence"/>
</dbReference>
<accession>A0A9P6NG90</accession>
<organism evidence="2 3">
    <name type="scientific">Cronartium quercuum f. sp. fusiforme G11</name>
    <dbReference type="NCBI Taxonomy" id="708437"/>
    <lineage>
        <taxon>Eukaryota</taxon>
        <taxon>Fungi</taxon>
        <taxon>Dikarya</taxon>
        <taxon>Basidiomycota</taxon>
        <taxon>Pucciniomycotina</taxon>
        <taxon>Pucciniomycetes</taxon>
        <taxon>Pucciniales</taxon>
        <taxon>Coleosporiaceae</taxon>
        <taxon>Cronartium</taxon>
    </lineage>
</organism>
<evidence type="ECO:0000313" key="3">
    <source>
        <dbReference type="Proteomes" id="UP000886653"/>
    </source>
</evidence>
<evidence type="ECO:0000256" key="1">
    <source>
        <dbReference type="SAM" id="MobiDB-lite"/>
    </source>
</evidence>
<comment type="caution">
    <text evidence="2">The sequence shown here is derived from an EMBL/GenBank/DDBJ whole genome shotgun (WGS) entry which is preliminary data.</text>
</comment>
<feature type="region of interest" description="Disordered" evidence="1">
    <location>
        <begin position="26"/>
        <end position="52"/>
    </location>
</feature>
<name>A0A9P6NG90_9BASI</name>
<dbReference type="AlphaFoldDB" id="A0A9P6NG90"/>
<gene>
    <name evidence="2" type="ORF">CROQUDRAFT_96168</name>
</gene>
<sequence>MADVEPPEDAAEYPMYYDKDDYVNWSESEAESDESYHFEEEPDLNFAGHHDFNEEFSDLEDGEEGPELALIFRCARAGMTRPAILAYLNASGFPMCLATLSQRLQTLNLSTARPPLTSEQRNRAGPIIFQCHRLGYSRSETIHELLRVW</sequence>
<keyword evidence="3" id="KW-1185">Reference proteome</keyword>
<reference evidence="2" key="1">
    <citation type="submission" date="2013-11" db="EMBL/GenBank/DDBJ databases">
        <title>Genome sequence of the fusiform rust pathogen reveals effectors for host alternation and coevolution with pine.</title>
        <authorList>
            <consortium name="DOE Joint Genome Institute"/>
            <person name="Smith K."/>
            <person name="Pendleton A."/>
            <person name="Kubisiak T."/>
            <person name="Anderson C."/>
            <person name="Salamov A."/>
            <person name="Aerts A."/>
            <person name="Riley R."/>
            <person name="Clum A."/>
            <person name="Lindquist E."/>
            <person name="Ence D."/>
            <person name="Campbell M."/>
            <person name="Kronenberg Z."/>
            <person name="Feau N."/>
            <person name="Dhillon B."/>
            <person name="Hamelin R."/>
            <person name="Burleigh J."/>
            <person name="Smith J."/>
            <person name="Yandell M."/>
            <person name="Nelson C."/>
            <person name="Grigoriev I."/>
            <person name="Davis J."/>
        </authorList>
    </citation>
    <scope>NUCLEOTIDE SEQUENCE</scope>
    <source>
        <strain evidence="2">G11</strain>
    </source>
</reference>
<evidence type="ECO:0000313" key="2">
    <source>
        <dbReference type="EMBL" id="KAG0143569.1"/>
    </source>
</evidence>
<proteinExistence type="predicted"/>
<protein>
    <submittedName>
        <fullName evidence="2">Uncharacterized protein</fullName>
    </submittedName>
</protein>
<dbReference type="EMBL" id="MU167316">
    <property type="protein sequence ID" value="KAG0143569.1"/>
    <property type="molecule type" value="Genomic_DNA"/>
</dbReference>